<dbReference type="Pfam" id="PF02225">
    <property type="entry name" value="PA"/>
    <property type="match status" value="1"/>
</dbReference>
<evidence type="ECO:0000313" key="17">
    <source>
        <dbReference type="Proteomes" id="UP000528432"/>
    </source>
</evidence>
<evidence type="ECO:0000256" key="5">
    <source>
        <dbReference type="ARBA" id="ARBA00022729"/>
    </source>
</evidence>
<evidence type="ECO:0000256" key="8">
    <source>
        <dbReference type="ARBA" id="ARBA00022825"/>
    </source>
</evidence>
<evidence type="ECO:0000256" key="9">
    <source>
        <dbReference type="PIRSR" id="PIRSR615500-1"/>
    </source>
</evidence>
<dbReference type="Proteomes" id="UP000528432">
    <property type="component" value="Unassembled WGS sequence"/>
</dbReference>
<evidence type="ECO:0000259" key="12">
    <source>
        <dbReference type="Pfam" id="PF00082"/>
    </source>
</evidence>
<dbReference type="Pfam" id="PF00082">
    <property type="entry name" value="Peptidase_S8"/>
    <property type="match status" value="1"/>
</dbReference>
<name>A0A7Y4DDD5_CLOCO</name>
<feature type="domain" description="Peptidase S8/S53" evidence="12">
    <location>
        <begin position="149"/>
        <end position="605"/>
    </location>
</feature>
<dbReference type="InterPro" id="IPR023827">
    <property type="entry name" value="Peptidase_S8_Asp-AS"/>
</dbReference>
<keyword evidence="6" id="KW-0677">Repeat</keyword>
<dbReference type="Gene3D" id="3.50.30.30">
    <property type="match status" value="1"/>
</dbReference>
<keyword evidence="2" id="KW-0134">Cell wall</keyword>
<dbReference type="EMBL" id="JABFIF010000013">
    <property type="protein sequence ID" value="NOH16259.1"/>
    <property type="molecule type" value="Genomic_DNA"/>
</dbReference>
<keyword evidence="8 10" id="KW-0720">Serine protease</keyword>
<feature type="domain" description="Inhibitor I9" evidence="14">
    <location>
        <begin position="63"/>
        <end position="119"/>
    </location>
</feature>
<protein>
    <submittedName>
        <fullName evidence="16">S8 family serine peptidase</fullName>
    </submittedName>
</protein>
<dbReference type="CDD" id="cd07475">
    <property type="entry name" value="Peptidases_S8_C5a_Peptidase"/>
    <property type="match status" value="1"/>
</dbReference>
<dbReference type="InterPro" id="IPR034216">
    <property type="entry name" value="C5a_Peptidase"/>
</dbReference>
<dbReference type="Gene3D" id="3.30.70.80">
    <property type="entry name" value="Peptidase S8 propeptide/proteinase inhibitor I9"/>
    <property type="match status" value="1"/>
</dbReference>
<dbReference type="InterPro" id="IPR003137">
    <property type="entry name" value="PA_domain"/>
</dbReference>
<dbReference type="PANTHER" id="PTHR43806:SF11">
    <property type="entry name" value="CEREVISIN-RELATED"/>
    <property type="match status" value="1"/>
</dbReference>
<evidence type="ECO:0000256" key="7">
    <source>
        <dbReference type="ARBA" id="ARBA00022801"/>
    </source>
</evidence>
<dbReference type="Gene3D" id="2.60.40.1710">
    <property type="entry name" value="Subtilisin-like superfamily"/>
    <property type="match status" value="1"/>
</dbReference>
<evidence type="ECO:0000313" key="16">
    <source>
        <dbReference type="EMBL" id="NOH16259.1"/>
    </source>
</evidence>
<dbReference type="InterPro" id="IPR015500">
    <property type="entry name" value="Peptidase_S8_subtilisin-rel"/>
</dbReference>
<accession>A0A7Y4DDD5</accession>
<dbReference type="SUPFAM" id="SSF52743">
    <property type="entry name" value="Subtilisin-like"/>
    <property type="match status" value="1"/>
</dbReference>
<dbReference type="InterPro" id="IPR022398">
    <property type="entry name" value="Peptidase_S8_His-AS"/>
</dbReference>
<dbReference type="InterPro" id="IPR036852">
    <property type="entry name" value="Peptidase_S8/S53_dom_sf"/>
</dbReference>
<dbReference type="InterPro" id="IPR010435">
    <property type="entry name" value="C5a/SBT2-like_Fn3"/>
</dbReference>
<dbReference type="InterPro" id="IPR000209">
    <property type="entry name" value="Peptidase_S8/S53_dom"/>
</dbReference>
<dbReference type="PROSITE" id="PS00137">
    <property type="entry name" value="SUBTILASE_HIS"/>
    <property type="match status" value="1"/>
</dbReference>
<dbReference type="PRINTS" id="PR00723">
    <property type="entry name" value="SUBTILISIN"/>
</dbReference>
<dbReference type="PROSITE" id="PS51892">
    <property type="entry name" value="SUBTILASE"/>
    <property type="match status" value="1"/>
</dbReference>
<gene>
    <name evidence="16" type="ORF">HMJ28_07670</name>
</gene>
<organism evidence="16 17">
    <name type="scientific">Clostridium cochlearium</name>
    <dbReference type="NCBI Taxonomy" id="1494"/>
    <lineage>
        <taxon>Bacteria</taxon>
        <taxon>Bacillati</taxon>
        <taxon>Bacillota</taxon>
        <taxon>Clostridia</taxon>
        <taxon>Eubacteriales</taxon>
        <taxon>Clostridiaceae</taxon>
        <taxon>Clostridium</taxon>
    </lineage>
</organism>
<dbReference type="PROSITE" id="PS00136">
    <property type="entry name" value="SUBTILASE_ASP"/>
    <property type="match status" value="1"/>
</dbReference>
<comment type="similarity">
    <text evidence="1 10 11">Belongs to the peptidase S8 family.</text>
</comment>
<feature type="domain" description="C5a peptidase/Subtilisin-like protease SBT2-like Fn3-like" evidence="15">
    <location>
        <begin position="628"/>
        <end position="743"/>
    </location>
</feature>
<evidence type="ECO:0000256" key="3">
    <source>
        <dbReference type="ARBA" id="ARBA00022525"/>
    </source>
</evidence>
<evidence type="ECO:0000256" key="2">
    <source>
        <dbReference type="ARBA" id="ARBA00022512"/>
    </source>
</evidence>
<reference evidence="16 17" key="1">
    <citation type="submission" date="2020-05" db="EMBL/GenBank/DDBJ databases">
        <title>Draft genome sequence of Clostridium cochlearium strain AGROS13 isolated from a sheep dairy farm in New Zealand.</title>
        <authorList>
            <person name="Gupta T.B."/>
            <person name="Jauregui R."/>
            <person name="Risson A.N."/>
            <person name="Brightwell G."/>
            <person name="Maclean P."/>
        </authorList>
    </citation>
    <scope>NUCLEOTIDE SEQUENCE [LARGE SCALE GENOMIC DNA]</scope>
    <source>
        <strain evidence="16 17">AGROS13</strain>
    </source>
</reference>
<dbReference type="RefSeq" id="WP_171303485.1">
    <property type="nucleotide sequence ID" value="NZ_JABFIF010000013.1"/>
</dbReference>
<evidence type="ECO:0000259" key="13">
    <source>
        <dbReference type="Pfam" id="PF02225"/>
    </source>
</evidence>
<dbReference type="InterPro" id="IPR046450">
    <property type="entry name" value="PA_dom_sf"/>
</dbReference>
<keyword evidence="4 10" id="KW-0645">Protease</keyword>
<evidence type="ECO:0000256" key="11">
    <source>
        <dbReference type="RuleBase" id="RU003355"/>
    </source>
</evidence>
<dbReference type="InterPro" id="IPR023828">
    <property type="entry name" value="Peptidase_S8_Ser-AS"/>
</dbReference>
<dbReference type="Gene3D" id="2.60.40.10">
    <property type="entry name" value="Immunoglobulins"/>
    <property type="match status" value="1"/>
</dbReference>
<keyword evidence="7 10" id="KW-0378">Hydrolase</keyword>
<dbReference type="CDD" id="cd02133">
    <property type="entry name" value="PA_C5a_like"/>
    <property type="match status" value="1"/>
</dbReference>
<dbReference type="PROSITE" id="PS00138">
    <property type="entry name" value="SUBTILASE_SER"/>
    <property type="match status" value="1"/>
</dbReference>
<evidence type="ECO:0000259" key="14">
    <source>
        <dbReference type="Pfam" id="PF05922"/>
    </source>
</evidence>
<dbReference type="GO" id="GO:0016020">
    <property type="term" value="C:membrane"/>
    <property type="evidence" value="ECO:0007669"/>
    <property type="project" value="InterPro"/>
</dbReference>
<keyword evidence="3" id="KW-0964">Secreted</keyword>
<dbReference type="SUPFAM" id="SSF52025">
    <property type="entry name" value="PA domain"/>
    <property type="match status" value="1"/>
</dbReference>
<feature type="domain" description="PA" evidence="13">
    <location>
        <begin position="396"/>
        <end position="475"/>
    </location>
</feature>
<feature type="active site" description="Charge relay system" evidence="9 10">
    <location>
        <position position="216"/>
    </location>
</feature>
<evidence type="ECO:0000256" key="6">
    <source>
        <dbReference type="ARBA" id="ARBA00022737"/>
    </source>
</evidence>
<dbReference type="InterPro" id="IPR037045">
    <property type="entry name" value="S8pro/Inhibitor_I9_sf"/>
</dbReference>
<evidence type="ECO:0000256" key="4">
    <source>
        <dbReference type="ARBA" id="ARBA00022670"/>
    </source>
</evidence>
<dbReference type="InterPro" id="IPR050131">
    <property type="entry name" value="Peptidase_S8_subtilisin-like"/>
</dbReference>
<dbReference type="Pfam" id="PF05922">
    <property type="entry name" value="Inhibitor_I9"/>
    <property type="match status" value="1"/>
</dbReference>
<evidence type="ECO:0000259" key="15">
    <source>
        <dbReference type="Pfam" id="PF06280"/>
    </source>
</evidence>
<feature type="active site" description="Charge relay system" evidence="9 10">
    <location>
        <position position="158"/>
    </location>
</feature>
<dbReference type="Gene3D" id="3.40.50.200">
    <property type="entry name" value="Peptidase S8/S53 domain"/>
    <property type="match status" value="1"/>
</dbReference>
<feature type="active site" description="Charge relay system" evidence="9 10">
    <location>
        <position position="542"/>
    </location>
</feature>
<dbReference type="Pfam" id="PF06280">
    <property type="entry name" value="fn3_5"/>
    <property type="match status" value="1"/>
</dbReference>
<dbReference type="PANTHER" id="PTHR43806">
    <property type="entry name" value="PEPTIDASE S8"/>
    <property type="match status" value="1"/>
</dbReference>
<dbReference type="InterPro" id="IPR010259">
    <property type="entry name" value="S8pro/Inhibitor_I9"/>
</dbReference>
<dbReference type="InterPro" id="IPR013783">
    <property type="entry name" value="Ig-like_fold"/>
</dbReference>
<dbReference type="GO" id="GO:0006508">
    <property type="term" value="P:proteolysis"/>
    <property type="evidence" value="ECO:0007669"/>
    <property type="project" value="UniProtKB-KW"/>
</dbReference>
<comment type="caution">
    <text evidence="16">The sequence shown here is derived from an EMBL/GenBank/DDBJ whole genome shotgun (WGS) entry which is preliminary data.</text>
</comment>
<dbReference type="GO" id="GO:0004252">
    <property type="term" value="F:serine-type endopeptidase activity"/>
    <property type="evidence" value="ECO:0007669"/>
    <property type="project" value="UniProtKB-UniRule"/>
</dbReference>
<sequence>MQKRFRKIKILLSIMLIFTYTIIPFSNVKAALYNEKVRVIIEIYGDSTLDIVKDNNISRSEAVKYTDKVKEEQQSIINKVENLGGKVRYTFQNVINGLSVDINSNEIENLKKIPKVKNVSIVRKYQALLNTSKDIVNIKSVINRFNIKGEGTVVSVIDSGIDHTHKDMKIKDLSKIKIKKEDIKEGPGKWFSNKIPYGYNFADDNFEIIDKTASMHGMHVAGIIGANGDENEANKNKAVIGVAPEAQLLAMKVFSNKPNNKEAFSDDITAAIEDSVKKGADVINMSLGSDAGFVDSNDPEQKAIKSAAESGVIVVVAAGNSSYSTNPDYPYMEDVDTGNISSPGLWEDSLQVASMNNAKMICKAFQFKTNSEQGKIPYYISEIDPVGNLKGQFEIVDCNYGKEEDFKDKNVVGKIALIRKGHISYSDKKLNAQNAGAVGVIVYNSEEDDSYVNMPIDPKVKIPAIFINNSDGEKLKKLIDKNVNVKFNNEEVEMSNSKKDISGFSSWGCTPDLGFKPEVTAPGGSIYSTINNNKYETKSGTSMASPHVAGTMALLVQHLKSNKNFNSNSREFVNLTKTLIINTAEPLMDKRANGLPYLTRQQGSGLIQIDKALKSNVILTGDKDKAVIELKEVGNNKNFKLKLKNLSNRDISFKIYDKYGVLTNQTYYSDNFKRNCLRMRAEKLNGAKVSFSKEEVTVPAKGEAFINAELSIKETTMPDIFVEGFITLESKDNEQPNIGIPYMGFYGKWDNPRIFDAPMWEENSFYGLTALLDSRGVTLGGYYNKEKQKEDVNTEYISISPNNDKNFDEVSPHVAFLRNAKEFKIEILDENKNTVRNITYEKNMRKNNGISIYPTFSKSWKWDGKLYNSFTGKMEIAKEGQYYMRLSGKIDFEGAKIQHLDIPIKIDLTPPKIHCEAEKISKNNYKIKFNGSDNVAIKKYFVYFNDEEKPKYEFDGDKTFGEINNVDEGTKVTVKAMDFAGNFTCEDIFNSKIIQIEDIPKYINKKDFTINYSISNDVDYVEITVDNNKVNNGKNNSYNIKELTDGEHEIKLEAYSKEGKSIYGEKLSFIVDTKSPQIKMLSPLKDIEEVVEGQNSYLIKFNVKEELPYNVYINNQKIFTENKGTDKGKDFEYDFSLSSGENEVNIKIEDVAGNIVEKKFTLKTLEDNTINIVNIKNGETVLGKSLKLSGVVKEHDKFIELKVNGNKVEVDNKGNFNCNLDFESYGNHQIVLEGKALKGKDYKKILSVDLLPIKFDKENYYIKGRSIDIPYKLDKNNKDINEVEIVVDNKVKLQNNKDKNTIKIERLFEGEHNIVFNVLNKNKKIIGTKSIIVNIDNINPSVIELKDEEGNDLNQKFIFNKDYITLLGELSEAVEFLKINGENVKVVNTNDDYRFSKEIKLKEGLNLVRFEIKDRASNTTEYVTKIYSDTKAPILKVKPEGDKILLKGEKQVNLNIIGEDNTFGYKLYINDSLVDKVYNELGDGKNTKKEFNYKVDVPGDKAIVKIKLVDLAGNISEKIIQFYRENKKDDKNFVITNMTVNKSFKNGEQAKVRINVANNKTTDKEASLVLGLYDVEKNKMINYIYVNKNIRSKYSNKLESCFYIPKEGKYLIKAMVWDNIEDMNCISHPIEFLVNK</sequence>
<proteinExistence type="inferred from homology"/>
<evidence type="ECO:0000256" key="1">
    <source>
        <dbReference type="ARBA" id="ARBA00011073"/>
    </source>
</evidence>
<evidence type="ECO:0000256" key="10">
    <source>
        <dbReference type="PROSITE-ProRule" id="PRU01240"/>
    </source>
</evidence>
<keyword evidence="5" id="KW-0732">Signal</keyword>